<dbReference type="HOGENOM" id="CLU_011398_4_2_2"/>
<evidence type="ECO:0000313" key="7">
    <source>
        <dbReference type="Proteomes" id="UP000001903"/>
    </source>
</evidence>
<dbReference type="Gene3D" id="3.90.700.10">
    <property type="entry name" value="Succinate dehydrogenase/fumarate reductase flavoprotein, catalytic domain"/>
    <property type="match status" value="1"/>
</dbReference>
<comment type="cofactor">
    <cofactor evidence="1">
        <name>FAD</name>
        <dbReference type="ChEBI" id="CHEBI:57692"/>
    </cofactor>
</comment>
<proteinExistence type="predicted"/>
<evidence type="ECO:0000256" key="2">
    <source>
        <dbReference type="ARBA" id="ARBA00022630"/>
    </source>
</evidence>
<dbReference type="Proteomes" id="UP000001903">
    <property type="component" value="Plasmid pHTUR01"/>
</dbReference>
<evidence type="ECO:0000313" key="6">
    <source>
        <dbReference type="EMBL" id="ADB62678.1"/>
    </source>
</evidence>
<dbReference type="OrthoDB" id="23539at2157"/>
<accession>D2RZY1</accession>
<organism evidence="6 7">
    <name type="scientific">Haloterrigena turkmenica (strain ATCC 51198 / DSM 5511 / JCM 9101 / NCIMB 13204 / VKM B-1734 / 4k)</name>
    <name type="common">Halococcus turkmenicus</name>
    <dbReference type="NCBI Taxonomy" id="543526"/>
    <lineage>
        <taxon>Archaea</taxon>
        <taxon>Methanobacteriati</taxon>
        <taxon>Methanobacteriota</taxon>
        <taxon>Stenosarchaea group</taxon>
        <taxon>Halobacteria</taxon>
        <taxon>Halobacteriales</taxon>
        <taxon>Natrialbaceae</taxon>
        <taxon>Haloterrigena</taxon>
    </lineage>
</organism>
<gene>
    <name evidence="6" type="ordered locus">Htur_3818</name>
</gene>
<dbReference type="PANTHER" id="PTHR43400:SF10">
    <property type="entry name" value="3-OXOSTEROID 1-DEHYDROGENASE"/>
    <property type="match status" value="1"/>
</dbReference>
<geneLocation type="plasmid" evidence="6 7">
    <name>pHTUR01</name>
</geneLocation>
<keyword evidence="6" id="KW-0614">Plasmid</keyword>
<feature type="domain" description="FAD-dependent oxidoreductase 2 FAD-binding" evidence="5">
    <location>
        <begin position="14"/>
        <end position="526"/>
    </location>
</feature>
<dbReference type="InterPro" id="IPR036188">
    <property type="entry name" value="FAD/NAD-bd_sf"/>
</dbReference>
<dbReference type="SUPFAM" id="SSF56425">
    <property type="entry name" value="Succinate dehydrogenase/fumarate reductase flavoprotein, catalytic domain"/>
    <property type="match status" value="1"/>
</dbReference>
<protein>
    <submittedName>
        <fullName evidence="6">Fumarate reductase/succinate dehydrogenase flavoprotein domain protein</fullName>
    </submittedName>
</protein>
<dbReference type="Gene3D" id="3.50.50.60">
    <property type="entry name" value="FAD/NAD(P)-binding domain"/>
    <property type="match status" value="2"/>
</dbReference>
<evidence type="ECO:0000256" key="4">
    <source>
        <dbReference type="ARBA" id="ARBA00023002"/>
    </source>
</evidence>
<evidence type="ECO:0000256" key="1">
    <source>
        <dbReference type="ARBA" id="ARBA00001974"/>
    </source>
</evidence>
<dbReference type="PANTHER" id="PTHR43400">
    <property type="entry name" value="FUMARATE REDUCTASE"/>
    <property type="match status" value="1"/>
</dbReference>
<dbReference type="GO" id="GO:0008202">
    <property type="term" value="P:steroid metabolic process"/>
    <property type="evidence" value="ECO:0007669"/>
    <property type="project" value="UniProtKB-ARBA"/>
</dbReference>
<dbReference type="Pfam" id="PF00890">
    <property type="entry name" value="FAD_binding_2"/>
    <property type="match status" value="1"/>
</dbReference>
<dbReference type="InterPro" id="IPR027477">
    <property type="entry name" value="Succ_DH/fumarate_Rdtase_cat_sf"/>
</dbReference>
<dbReference type="AlphaFoldDB" id="D2RZY1"/>
<dbReference type="RefSeq" id="WP_012944922.1">
    <property type="nucleotide sequence ID" value="NC_013744.1"/>
</dbReference>
<keyword evidence="7" id="KW-1185">Reference proteome</keyword>
<keyword evidence="2" id="KW-0285">Flavoprotein</keyword>
<dbReference type="SUPFAM" id="SSF51905">
    <property type="entry name" value="FAD/NAD(P)-binding domain"/>
    <property type="match status" value="1"/>
</dbReference>
<evidence type="ECO:0000259" key="5">
    <source>
        <dbReference type="Pfam" id="PF00890"/>
    </source>
</evidence>
<dbReference type="EMBL" id="CP001861">
    <property type="protein sequence ID" value="ADB62678.1"/>
    <property type="molecule type" value="Genomic_DNA"/>
</dbReference>
<sequence length="545" mass="58451">MVANSPEEWDREADVVIVGSGGAGLVAALAAESEDILVLEKAASIGGTTAVSGGGLWLPNSRPVLEEAGEQPAEQIHAYIRRCAGERVDDELIETFVELAPDVVDFVESETALEFQFAGYPDYHTDWEEASDEGNMIEPTLYDGTRLGENLDDIRDDPHHTFPVPASEIYEAGGHAKFATVADFDELERRNEADLLATGEALVAGLYEACLDAGVAFETEAPARELVVDDGEVVGVVAAVDEEETFVRAGAVVIAAGGMDWDEDMRENFLRGPVTGPATPPQVEGDGIKLGMDVGADLGNTNEAWWFPTAHVPGQRWEDGSPLYSMVWGRTLPGSIMVNEDGERFCNEAGNYHDLGKRFHTFDPETYEYENLPAYLVVDSGYREQYSLLTVAPGEEAPDWVAEGETLRDLAVELDVDPDGLEATVEAFNEHAREGVDPAFGRGETAYDNFVGDPDTDHPNLAPLNEPPFYAVEVHSGIIGTKGGLITRSDGTVLDVDADPIDGLYAASNSTAHVMGMGYAGAGATLGPNVVFGYQAGKHASEFAD</sequence>
<dbReference type="GO" id="GO:0016491">
    <property type="term" value="F:oxidoreductase activity"/>
    <property type="evidence" value="ECO:0007669"/>
    <property type="project" value="UniProtKB-KW"/>
</dbReference>
<name>D2RZY1_HALTV</name>
<dbReference type="KEGG" id="htu:Htur_3818"/>
<dbReference type="GeneID" id="8744446"/>
<reference evidence="6 7" key="1">
    <citation type="journal article" date="2010" name="Stand. Genomic Sci.">
        <title>Complete genome sequence of Haloterrigena turkmenica type strain (4k).</title>
        <authorList>
            <person name="Saunders E."/>
            <person name="Tindall B.J."/>
            <person name="Fahnrich R."/>
            <person name="Lapidus A."/>
            <person name="Copeland A."/>
            <person name="Del Rio T.G."/>
            <person name="Lucas S."/>
            <person name="Chen F."/>
            <person name="Tice H."/>
            <person name="Cheng J.F."/>
            <person name="Han C."/>
            <person name="Detter J.C."/>
            <person name="Bruce D."/>
            <person name="Goodwin L."/>
            <person name="Chain P."/>
            <person name="Pitluck S."/>
            <person name="Pati A."/>
            <person name="Ivanova N."/>
            <person name="Mavromatis K."/>
            <person name="Chen A."/>
            <person name="Palaniappan K."/>
            <person name="Land M."/>
            <person name="Hauser L."/>
            <person name="Chang Y.J."/>
            <person name="Jeffries C.D."/>
            <person name="Brettin T."/>
            <person name="Rohde M."/>
            <person name="Goker M."/>
            <person name="Bristow J."/>
            <person name="Eisen J.A."/>
            <person name="Markowitz V."/>
            <person name="Hugenholtz P."/>
            <person name="Klenk H.P."/>
            <person name="Kyrpides N.C."/>
        </authorList>
    </citation>
    <scope>NUCLEOTIDE SEQUENCE [LARGE SCALE GENOMIC DNA]</scope>
    <source>
        <strain evidence="7">ATCC 51198 / DSM 5511 / JCM 9101 / NCIMB 13204 / VKM B-1734 / 4k</strain>
    </source>
</reference>
<dbReference type="InterPro" id="IPR003953">
    <property type="entry name" value="FAD-dep_OxRdtase_2_FAD-bd"/>
</dbReference>
<keyword evidence="4" id="KW-0560">Oxidoreductase</keyword>
<evidence type="ECO:0000256" key="3">
    <source>
        <dbReference type="ARBA" id="ARBA00022827"/>
    </source>
</evidence>
<keyword evidence="3" id="KW-0274">FAD</keyword>
<dbReference type="InterPro" id="IPR050315">
    <property type="entry name" value="FAD-oxidoreductase_2"/>
</dbReference>